<feature type="transmembrane region" description="Helical" evidence="12">
    <location>
        <begin position="355"/>
        <end position="379"/>
    </location>
</feature>
<dbReference type="InterPro" id="IPR000209">
    <property type="entry name" value="Peptidase_S8/S53_dom"/>
</dbReference>
<dbReference type="GO" id="GO:0006508">
    <property type="term" value="P:proteolysis"/>
    <property type="evidence" value="ECO:0007669"/>
    <property type="project" value="UniProtKB-KW"/>
</dbReference>
<comment type="caution">
    <text evidence="15">The sequence shown here is derived from an EMBL/GenBank/DDBJ whole genome shotgun (WGS) entry which is preliminary data.</text>
</comment>
<feature type="active site" description="Charge relay system" evidence="10">
    <location>
        <position position="251"/>
    </location>
</feature>
<gene>
    <name evidence="15" type="primary">mycP</name>
    <name evidence="15" type="ORF">ACFPA8_26400</name>
</gene>
<evidence type="ECO:0000256" key="12">
    <source>
        <dbReference type="SAM" id="Phobius"/>
    </source>
</evidence>
<evidence type="ECO:0000256" key="5">
    <source>
        <dbReference type="ARBA" id="ARBA00022692"/>
    </source>
</evidence>
<evidence type="ECO:0000256" key="1">
    <source>
        <dbReference type="ARBA" id="ARBA00004162"/>
    </source>
</evidence>
<accession>A0ABV9AJ97</accession>
<evidence type="ECO:0000256" key="10">
    <source>
        <dbReference type="PROSITE-ProRule" id="PRU01240"/>
    </source>
</evidence>
<evidence type="ECO:0000256" key="2">
    <source>
        <dbReference type="ARBA" id="ARBA00011073"/>
    </source>
</evidence>
<keyword evidence="6 10" id="KW-0378">Hydrolase</keyword>
<dbReference type="InterPro" id="IPR015500">
    <property type="entry name" value="Peptidase_S8_subtilisin-rel"/>
</dbReference>
<evidence type="ECO:0000256" key="4">
    <source>
        <dbReference type="ARBA" id="ARBA00022670"/>
    </source>
</evidence>
<evidence type="ECO:0000256" key="9">
    <source>
        <dbReference type="ARBA" id="ARBA00023136"/>
    </source>
</evidence>
<feature type="signal peptide" evidence="13">
    <location>
        <begin position="1"/>
        <end position="28"/>
    </location>
</feature>
<keyword evidence="8 12" id="KW-1133">Transmembrane helix</keyword>
<evidence type="ECO:0000256" key="11">
    <source>
        <dbReference type="SAM" id="MobiDB-lite"/>
    </source>
</evidence>
<feature type="active site" description="Charge relay system" evidence="10">
    <location>
        <position position="62"/>
    </location>
</feature>
<keyword evidence="7 10" id="KW-0720">Serine protease</keyword>
<feature type="region of interest" description="Disordered" evidence="11">
    <location>
        <begin position="384"/>
        <end position="433"/>
    </location>
</feature>
<organism evidence="15 16">
    <name type="scientific">Streptomyces ovatisporus</name>
    <dbReference type="NCBI Taxonomy" id="1128682"/>
    <lineage>
        <taxon>Bacteria</taxon>
        <taxon>Bacillati</taxon>
        <taxon>Actinomycetota</taxon>
        <taxon>Actinomycetes</taxon>
        <taxon>Kitasatosporales</taxon>
        <taxon>Streptomycetaceae</taxon>
        <taxon>Streptomyces</taxon>
    </lineage>
</organism>
<dbReference type="RefSeq" id="WP_386452543.1">
    <property type="nucleotide sequence ID" value="NZ_JBHSFH010000017.1"/>
</dbReference>
<evidence type="ECO:0000256" key="3">
    <source>
        <dbReference type="ARBA" id="ARBA00022475"/>
    </source>
</evidence>
<keyword evidence="16" id="KW-1185">Reference proteome</keyword>
<dbReference type="PROSITE" id="PS00137">
    <property type="entry name" value="SUBTILASE_HIS"/>
    <property type="match status" value="1"/>
</dbReference>
<feature type="compositionally biased region" description="Low complexity" evidence="11">
    <location>
        <begin position="398"/>
        <end position="420"/>
    </location>
</feature>
<evidence type="ECO:0000256" key="8">
    <source>
        <dbReference type="ARBA" id="ARBA00022989"/>
    </source>
</evidence>
<dbReference type="Pfam" id="PF00082">
    <property type="entry name" value="Peptidase_S8"/>
    <property type="match status" value="1"/>
</dbReference>
<dbReference type="NCBIfam" id="TIGR03921">
    <property type="entry name" value="T7SS_mycosin"/>
    <property type="match status" value="1"/>
</dbReference>
<protein>
    <submittedName>
        <fullName evidence="15">Type VII secretion-associated serine protease mycosin</fullName>
    </submittedName>
</protein>
<evidence type="ECO:0000256" key="13">
    <source>
        <dbReference type="SAM" id="SignalP"/>
    </source>
</evidence>
<dbReference type="InterPro" id="IPR036852">
    <property type="entry name" value="Peptidase_S8/S53_dom_sf"/>
</dbReference>
<dbReference type="InterPro" id="IPR050131">
    <property type="entry name" value="Peptidase_S8_subtilisin-like"/>
</dbReference>
<feature type="compositionally biased region" description="Pro residues" evidence="11">
    <location>
        <begin position="421"/>
        <end position="433"/>
    </location>
</feature>
<reference evidence="16" key="1">
    <citation type="journal article" date="2019" name="Int. J. Syst. Evol. Microbiol.">
        <title>The Global Catalogue of Microorganisms (GCM) 10K type strain sequencing project: providing services to taxonomists for standard genome sequencing and annotation.</title>
        <authorList>
            <consortium name="The Broad Institute Genomics Platform"/>
            <consortium name="The Broad Institute Genome Sequencing Center for Infectious Disease"/>
            <person name="Wu L."/>
            <person name="Ma J."/>
        </authorList>
    </citation>
    <scope>NUCLEOTIDE SEQUENCE [LARGE SCALE GENOMIC DNA]</scope>
    <source>
        <strain evidence="16">CGMCC 4.7357</strain>
    </source>
</reference>
<feature type="active site" description="Charge relay system" evidence="10">
    <location>
        <position position="96"/>
    </location>
</feature>
<dbReference type="InterPro" id="IPR023834">
    <property type="entry name" value="T7SS_pept_S8A_mycosin"/>
</dbReference>
<comment type="similarity">
    <text evidence="2 10">Belongs to the peptidase S8 family.</text>
</comment>
<dbReference type="Proteomes" id="UP001595997">
    <property type="component" value="Unassembled WGS sequence"/>
</dbReference>
<dbReference type="InterPro" id="IPR022398">
    <property type="entry name" value="Peptidase_S8_His-AS"/>
</dbReference>
<keyword evidence="4 10" id="KW-0645">Protease</keyword>
<evidence type="ECO:0000313" key="16">
    <source>
        <dbReference type="Proteomes" id="UP001595997"/>
    </source>
</evidence>
<evidence type="ECO:0000256" key="7">
    <source>
        <dbReference type="ARBA" id="ARBA00022825"/>
    </source>
</evidence>
<dbReference type="PANTHER" id="PTHR43806">
    <property type="entry name" value="PEPTIDASE S8"/>
    <property type="match status" value="1"/>
</dbReference>
<dbReference type="PROSITE" id="PS51892">
    <property type="entry name" value="SUBTILASE"/>
    <property type="match status" value="1"/>
</dbReference>
<dbReference type="EMBL" id="JBHSFH010000017">
    <property type="protein sequence ID" value="MFC4497666.1"/>
    <property type="molecule type" value="Genomic_DNA"/>
</dbReference>
<comment type="subcellular location">
    <subcellularLocation>
        <location evidence="1">Cell membrane</location>
        <topology evidence="1">Single-pass membrane protein</topology>
    </subcellularLocation>
</comment>
<evidence type="ECO:0000313" key="15">
    <source>
        <dbReference type="EMBL" id="MFC4497666.1"/>
    </source>
</evidence>
<keyword evidence="9 12" id="KW-0472">Membrane</keyword>
<feature type="region of interest" description="Disordered" evidence="11">
    <location>
        <begin position="319"/>
        <end position="347"/>
    </location>
</feature>
<proteinExistence type="inferred from homology"/>
<evidence type="ECO:0000256" key="6">
    <source>
        <dbReference type="ARBA" id="ARBA00022801"/>
    </source>
</evidence>
<feature type="chain" id="PRO_5046359749" evidence="13">
    <location>
        <begin position="29"/>
        <end position="433"/>
    </location>
</feature>
<dbReference type="PRINTS" id="PR00723">
    <property type="entry name" value="SUBTILISIN"/>
</dbReference>
<keyword evidence="3" id="KW-1003">Cell membrane</keyword>
<sequence>MGIKGTLRVISSAALTGALVFTSAPNAAADQVRSDQWALESLEASSIWKTTKGKGQTVAVIDNGVNSSHPDLKGNVLKGKNFIEGGDAEPAPEDSHGTSVASLIAGHGHGPGGRDGVMGLAPEAKILPILDDGSGEQGSAQAIRYAVDQGATVINISQGGETSAPGETKAISYALKRDVLVVAGTGNKAASVAYPAAYPGVLAVSAVKQDGTHWPKSNRGPKVMLSAPGDKIVSAGKPGDLDGYGMASGTSDSTAYTSAAAALLRAKYPDLSAGQIANRLTKTAEMPAAERSAKLPDERYGYGAIRPLAALQEDIPKGSKYGPLAVPEQNDSDQTGTQKTEDDRALEEKQEREFVILWTITGILAFLFVGGIILLIVVIRRRKRNRNNGPGGPGAPGGSAYPPGQAPGYGMPQQQQQPYAPQSPAPPQQPPYN</sequence>
<dbReference type="Gene3D" id="3.40.50.200">
    <property type="entry name" value="Peptidase S8/S53 domain"/>
    <property type="match status" value="1"/>
</dbReference>
<keyword evidence="5 12" id="KW-0812">Transmembrane</keyword>
<dbReference type="GO" id="GO:0008233">
    <property type="term" value="F:peptidase activity"/>
    <property type="evidence" value="ECO:0007669"/>
    <property type="project" value="UniProtKB-KW"/>
</dbReference>
<keyword evidence="13" id="KW-0732">Signal</keyword>
<evidence type="ECO:0000259" key="14">
    <source>
        <dbReference type="Pfam" id="PF00082"/>
    </source>
</evidence>
<dbReference type="SUPFAM" id="SSF52743">
    <property type="entry name" value="Subtilisin-like"/>
    <property type="match status" value="1"/>
</dbReference>
<feature type="domain" description="Peptidase S8/S53" evidence="14">
    <location>
        <begin position="53"/>
        <end position="303"/>
    </location>
</feature>
<dbReference type="PANTHER" id="PTHR43806:SF11">
    <property type="entry name" value="CEREVISIN-RELATED"/>
    <property type="match status" value="1"/>
</dbReference>
<name>A0ABV9AJ97_9ACTN</name>